<evidence type="ECO:0000313" key="2">
    <source>
        <dbReference type="EMBL" id="KIR47018.1"/>
    </source>
</evidence>
<feature type="compositionally biased region" description="Basic residues" evidence="1">
    <location>
        <begin position="42"/>
        <end position="52"/>
    </location>
</feature>
<evidence type="ECO:0000256" key="1">
    <source>
        <dbReference type="SAM" id="MobiDB-lite"/>
    </source>
</evidence>
<accession>A0A0D0UFE0</accession>
<proteinExistence type="predicted"/>
<protein>
    <submittedName>
        <fullName evidence="2">Uncharacterized protein</fullName>
    </submittedName>
</protein>
<name>A0A0D0UFE0_CRYGA</name>
<reference evidence="2" key="1">
    <citation type="submission" date="2015-01" db="EMBL/GenBank/DDBJ databases">
        <title>The Genome Sequence of Cryptococcus gattii CA1280.</title>
        <authorList>
            <consortium name="The Broad Institute Genomics Platform"/>
            <person name="Cuomo C."/>
            <person name="Litvintseva A."/>
            <person name="Chen Y."/>
            <person name="Heitman J."/>
            <person name="Sun S."/>
            <person name="Springer D."/>
            <person name="Dromer F."/>
            <person name="Young S."/>
            <person name="Zeng Q."/>
            <person name="Gargeya S."/>
            <person name="Abouelleil A."/>
            <person name="Alvarado L."/>
            <person name="Chapman S.B."/>
            <person name="Gainer-Dewar J."/>
            <person name="Goldberg J."/>
            <person name="Griggs A."/>
            <person name="Gujja S."/>
            <person name="Hansen M."/>
            <person name="Howarth C."/>
            <person name="Imamovic A."/>
            <person name="Larimer J."/>
            <person name="Murphy C."/>
            <person name="Naylor J."/>
            <person name="Pearson M."/>
            <person name="Priest M."/>
            <person name="Roberts A."/>
            <person name="Saif S."/>
            <person name="Shea T."/>
            <person name="Sykes S."/>
            <person name="Wortman J."/>
            <person name="Nusbaum C."/>
            <person name="Birren B."/>
        </authorList>
    </citation>
    <scope>NUCLEOTIDE SEQUENCE [LARGE SCALE GENOMIC DNA]</scope>
    <source>
        <strain evidence="2">CA1280</strain>
    </source>
</reference>
<organism evidence="2">
    <name type="scientific">Cryptococcus bacillisporus CA1280</name>
    <dbReference type="NCBI Taxonomy" id="1296109"/>
    <lineage>
        <taxon>Eukaryota</taxon>
        <taxon>Fungi</taxon>
        <taxon>Dikarya</taxon>
        <taxon>Basidiomycota</taxon>
        <taxon>Agaricomycotina</taxon>
        <taxon>Tremellomycetes</taxon>
        <taxon>Tremellales</taxon>
        <taxon>Cryptococcaceae</taxon>
        <taxon>Cryptococcus</taxon>
        <taxon>Cryptococcus gattii species complex</taxon>
    </lineage>
</organism>
<feature type="region of interest" description="Disordered" evidence="1">
    <location>
        <begin position="28"/>
        <end position="52"/>
    </location>
</feature>
<dbReference type="EMBL" id="KN847982">
    <property type="protein sequence ID" value="KIR47018.1"/>
    <property type="molecule type" value="Genomic_DNA"/>
</dbReference>
<dbReference type="HOGENOM" id="CLU_3087162_0_0_1"/>
<sequence>MRGGGGGGFLGGKDRQWWDQEVRVRVQPLHYQGSGKKPERKGPRRRLEHRNQ</sequence>
<dbReference type="AlphaFoldDB" id="A0A0D0UFE0"/>
<gene>
    <name evidence="2" type="ORF">I312_03914</name>
</gene>